<name>A0A9C6X4H9_FRAOC</name>
<dbReference type="KEGG" id="foc:113210185"/>
<dbReference type="Pfam" id="PF00466">
    <property type="entry name" value="Ribosomal_L10"/>
    <property type="match status" value="1"/>
</dbReference>
<proteinExistence type="inferred from homology"/>
<dbReference type="GeneID" id="113210185"/>
<dbReference type="InterPro" id="IPR043141">
    <property type="entry name" value="Ribosomal_uL10-like_sf"/>
</dbReference>
<keyword evidence="3" id="KW-0687">Ribonucleoprotein</keyword>
<dbReference type="CTD" id="124995"/>
<dbReference type="Gene3D" id="3.30.70.1730">
    <property type="match status" value="1"/>
</dbReference>
<organism evidence="6 7">
    <name type="scientific">Frankliniella occidentalis</name>
    <name type="common">Western flower thrips</name>
    <name type="synonym">Euthrips occidentalis</name>
    <dbReference type="NCBI Taxonomy" id="133901"/>
    <lineage>
        <taxon>Eukaryota</taxon>
        <taxon>Metazoa</taxon>
        <taxon>Ecdysozoa</taxon>
        <taxon>Arthropoda</taxon>
        <taxon>Hexapoda</taxon>
        <taxon>Insecta</taxon>
        <taxon>Pterygota</taxon>
        <taxon>Neoptera</taxon>
        <taxon>Paraneoptera</taxon>
        <taxon>Thysanoptera</taxon>
        <taxon>Terebrantia</taxon>
        <taxon>Thripoidea</taxon>
        <taxon>Thripidae</taxon>
        <taxon>Frankliniella</taxon>
    </lineage>
</organism>
<dbReference type="GO" id="GO:1990904">
    <property type="term" value="C:ribonucleoprotein complex"/>
    <property type="evidence" value="ECO:0007669"/>
    <property type="project" value="UniProtKB-KW"/>
</dbReference>
<evidence type="ECO:0000256" key="5">
    <source>
        <dbReference type="ARBA" id="ARBA00035716"/>
    </source>
</evidence>
<gene>
    <name evidence="7" type="primary">LOC113210185</name>
</gene>
<sequence>MSSCVSKGVLRVIPTIINHQVRFVHNRPNIQRPRPPPFLKAKFLTVTEPKEPEDTRLPIEKCLKPLQHIPSYELDALDKIYASELRDLFKSSKLSALFHRTGFSHDQLHNAKIHFFKANMKVIIRNKYIVKEAIGDTEFRNLLPLFESSTFMVFSPEADLASLVQVNRKLSHHHLLCAVVDQRILSVSEIETLSRIPNIDAARLGVLQTLLSGAQSVAQQLLSHQNTLVQQLNQRAEQLSSNK</sequence>
<evidence type="ECO:0000256" key="1">
    <source>
        <dbReference type="ARBA" id="ARBA00008889"/>
    </source>
</evidence>
<dbReference type="InterPro" id="IPR047865">
    <property type="entry name" value="Ribosomal_uL10_bac_type"/>
</dbReference>
<dbReference type="InterPro" id="IPR001790">
    <property type="entry name" value="Ribosomal_uL10"/>
</dbReference>
<reference evidence="7" key="1">
    <citation type="submission" date="2025-08" db="UniProtKB">
        <authorList>
            <consortium name="RefSeq"/>
        </authorList>
    </citation>
    <scope>IDENTIFICATION</scope>
    <source>
        <tissue evidence="7">Whole organism</tissue>
    </source>
</reference>
<evidence type="ECO:0000313" key="7">
    <source>
        <dbReference type="RefSeq" id="XP_052128980.1"/>
    </source>
</evidence>
<evidence type="ECO:0000256" key="3">
    <source>
        <dbReference type="ARBA" id="ARBA00023274"/>
    </source>
</evidence>
<dbReference type="GO" id="GO:0005840">
    <property type="term" value="C:ribosome"/>
    <property type="evidence" value="ECO:0007669"/>
    <property type="project" value="UniProtKB-KW"/>
</dbReference>
<protein>
    <recommendedName>
        <fullName evidence="4">Large ribosomal subunit protein uL10m</fullName>
    </recommendedName>
    <alternativeName>
        <fullName evidence="5">39S ribosomal protein L10, mitochondrial</fullName>
    </alternativeName>
</protein>
<dbReference type="PANTHER" id="PTHR11560">
    <property type="entry name" value="39S RIBOSOMAL PROTEIN L10, MITOCHONDRIAL"/>
    <property type="match status" value="1"/>
</dbReference>
<keyword evidence="6" id="KW-1185">Reference proteome</keyword>
<keyword evidence="2 7" id="KW-0689">Ribosomal protein</keyword>
<comment type="similarity">
    <text evidence="1">Belongs to the universal ribosomal protein uL10 family.</text>
</comment>
<evidence type="ECO:0000256" key="2">
    <source>
        <dbReference type="ARBA" id="ARBA00022980"/>
    </source>
</evidence>
<dbReference type="AlphaFoldDB" id="A0A9C6X4H9"/>
<dbReference type="RefSeq" id="XP_052128980.1">
    <property type="nucleotide sequence ID" value="XM_052273020.1"/>
</dbReference>
<evidence type="ECO:0000256" key="4">
    <source>
        <dbReference type="ARBA" id="ARBA00035707"/>
    </source>
</evidence>
<dbReference type="OrthoDB" id="360689at2759"/>
<accession>A0A9C6X4H9</accession>
<dbReference type="Proteomes" id="UP000504606">
    <property type="component" value="Unplaced"/>
</dbReference>
<evidence type="ECO:0000313" key="6">
    <source>
        <dbReference type="Proteomes" id="UP000504606"/>
    </source>
</evidence>
<dbReference type="SUPFAM" id="SSF160369">
    <property type="entry name" value="Ribosomal protein L10-like"/>
    <property type="match status" value="1"/>
</dbReference>